<organism evidence="1 2">
    <name type="scientific">Methylocystis heyeri</name>
    <dbReference type="NCBI Taxonomy" id="391905"/>
    <lineage>
        <taxon>Bacteria</taxon>
        <taxon>Pseudomonadati</taxon>
        <taxon>Pseudomonadota</taxon>
        <taxon>Alphaproteobacteria</taxon>
        <taxon>Hyphomicrobiales</taxon>
        <taxon>Methylocystaceae</taxon>
        <taxon>Methylocystis</taxon>
    </lineage>
</organism>
<evidence type="ECO:0000313" key="2">
    <source>
        <dbReference type="Proteomes" id="UP000309061"/>
    </source>
</evidence>
<protein>
    <submittedName>
        <fullName evidence="1">Uncharacterized protein</fullName>
    </submittedName>
</protein>
<dbReference type="RefSeq" id="WP_136497432.1">
    <property type="nucleotide sequence ID" value="NZ_CP046052.1"/>
</dbReference>
<dbReference type="KEGG" id="mhey:H2LOC_017395"/>
<dbReference type="OrthoDB" id="8454417at2"/>
<sequence length="69" mass="8164">MVFRWLRRRAVCTALVKADAIALIERFGDSALGEATLRAQDEERVMDSTRPTGHWRRVKEEIRRRQPER</sequence>
<name>A0A6B8KKS5_9HYPH</name>
<reference evidence="1 2" key="1">
    <citation type="submission" date="2019-11" db="EMBL/GenBank/DDBJ databases">
        <title>The genome sequence of Methylocystis heyeri.</title>
        <authorList>
            <person name="Oshkin I.Y."/>
            <person name="Miroshnikov K."/>
            <person name="Dedysh S.N."/>
        </authorList>
    </citation>
    <scope>NUCLEOTIDE SEQUENCE [LARGE SCALE GENOMIC DNA]</scope>
    <source>
        <strain evidence="1 2">H2</strain>
    </source>
</reference>
<keyword evidence="2" id="KW-1185">Reference proteome</keyword>
<gene>
    <name evidence="1" type="ORF">H2LOC_017395</name>
</gene>
<dbReference type="Proteomes" id="UP000309061">
    <property type="component" value="Chromosome"/>
</dbReference>
<proteinExistence type="predicted"/>
<dbReference type="AlphaFoldDB" id="A0A6B8KKS5"/>
<dbReference type="EMBL" id="CP046052">
    <property type="protein sequence ID" value="QGM47320.1"/>
    <property type="molecule type" value="Genomic_DNA"/>
</dbReference>
<accession>A0A6B8KKS5</accession>
<evidence type="ECO:0000313" key="1">
    <source>
        <dbReference type="EMBL" id="QGM47320.1"/>
    </source>
</evidence>